<dbReference type="Pfam" id="PF00435">
    <property type="entry name" value="Spectrin"/>
    <property type="match status" value="3"/>
</dbReference>
<protein>
    <submittedName>
        <fullName evidence="5">Uncharacterized protein</fullName>
    </submittedName>
</protein>
<gene>
    <name evidence="5" type="ORF">WMY93_033748</name>
</gene>
<dbReference type="EMBL" id="JBBPFD010000245">
    <property type="protein sequence ID" value="KAK7879537.1"/>
    <property type="molecule type" value="Genomic_DNA"/>
</dbReference>
<keyword evidence="6" id="KW-1185">Reference proteome</keyword>
<comment type="caution">
    <text evidence="5">The sequence shown here is derived from an EMBL/GenBank/DDBJ whole genome shotgun (WGS) entry which is preliminary data.</text>
</comment>
<organism evidence="5 6">
    <name type="scientific">Mugilogobius chulae</name>
    <name type="common">yellowstripe goby</name>
    <dbReference type="NCBI Taxonomy" id="88201"/>
    <lineage>
        <taxon>Eukaryota</taxon>
        <taxon>Metazoa</taxon>
        <taxon>Chordata</taxon>
        <taxon>Craniata</taxon>
        <taxon>Vertebrata</taxon>
        <taxon>Euteleostomi</taxon>
        <taxon>Actinopterygii</taxon>
        <taxon>Neopterygii</taxon>
        <taxon>Teleostei</taxon>
        <taxon>Neoteleostei</taxon>
        <taxon>Acanthomorphata</taxon>
        <taxon>Gobiaria</taxon>
        <taxon>Gobiiformes</taxon>
        <taxon>Gobioidei</taxon>
        <taxon>Gobiidae</taxon>
        <taxon>Gobionellinae</taxon>
        <taxon>Mugilogobius</taxon>
    </lineage>
</organism>
<evidence type="ECO:0000256" key="1">
    <source>
        <dbReference type="ARBA" id="ARBA00022737"/>
    </source>
</evidence>
<reference evidence="6" key="1">
    <citation type="submission" date="2024-04" db="EMBL/GenBank/DDBJ databases">
        <title>Salinicola lusitanus LLJ914,a marine bacterium isolated from the Okinawa Trough.</title>
        <authorList>
            <person name="Li J."/>
        </authorList>
    </citation>
    <scope>NUCLEOTIDE SEQUENCE [LARGE SCALE GENOMIC DNA]</scope>
</reference>
<evidence type="ECO:0000256" key="3">
    <source>
        <dbReference type="SAM" id="Coils"/>
    </source>
</evidence>
<dbReference type="InterPro" id="IPR002017">
    <property type="entry name" value="Spectrin_repeat"/>
</dbReference>
<feature type="region of interest" description="Disordered" evidence="4">
    <location>
        <begin position="296"/>
        <end position="335"/>
    </location>
</feature>
<keyword evidence="1" id="KW-0677">Repeat</keyword>
<dbReference type="Proteomes" id="UP001460270">
    <property type="component" value="Unassembled WGS sequence"/>
</dbReference>
<evidence type="ECO:0000313" key="5">
    <source>
        <dbReference type="EMBL" id="KAK7879537.1"/>
    </source>
</evidence>
<keyword evidence="3" id="KW-0175">Coiled coil</keyword>
<feature type="coiled-coil region" evidence="3">
    <location>
        <begin position="67"/>
        <end position="94"/>
    </location>
</feature>
<dbReference type="SMART" id="SM00150">
    <property type="entry name" value="SPEC"/>
    <property type="match status" value="3"/>
</dbReference>
<feature type="compositionally biased region" description="Basic and acidic residues" evidence="4">
    <location>
        <begin position="320"/>
        <end position="333"/>
    </location>
</feature>
<dbReference type="GO" id="GO:0003779">
    <property type="term" value="F:actin binding"/>
    <property type="evidence" value="ECO:0007669"/>
    <property type="project" value="UniProtKB-KW"/>
</dbReference>
<dbReference type="AlphaFoldDB" id="A0AAW0MJ97"/>
<name>A0AAW0MJ97_9GOBI</name>
<feature type="compositionally biased region" description="Low complexity" evidence="4">
    <location>
        <begin position="304"/>
        <end position="316"/>
    </location>
</feature>
<sequence length="376" mass="44692">MKTEARSLLKTPNVDIQGTLDSLTADWLKLDKLWTNRKQRLEEGAELHRLNQEADRIGGVADSVQSVHSLLKRHDELEALIRALDQRVELFAERCHQLVEQQHYASRHVRERSRSIHKAHRRLKESCRERRTELLQAQRKQEFLRDAEELLLWMDEKMKIAEDESYRDPTNILHKLNRHEALEKEMEANKERLERLLQALEKEMEANKERLERLLQVNNNKQTITNILHKLNRHEALEKEMEANKERLERLLQVNNNNKQTITNILHKLNRHEALEKEMEANKERLERLLQVSSQIQAEDHHSSQTLSRKSSQLSSRWRRLQEQMSERGDKLRQAGQQEQLMDLLQDAKVKMEAIQWMLNNAAKGHDLRSSRQLLK</sequence>
<accession>A0AAW0MJ97</accession>
<keyword evidence="2" id="KW-0009">Actin-binding</keyword>
<dbReference type="CDD" id="cd00176">
    <property type="entry name" value="SPEC"/>
    <property type="match status" value="1"/>
</dbReference>
<evidence type="ECO:0000313" key="6">
    <source>
        <dbReference type="Proteomes" id="UP001460270"/>
    </source>
</evidence>
<dbReference type="Gene3D" id="1.20.58.60">
    <property type="match status" value="3"/>
</dbReference>
<dbReference type="SUPFAM" id="SSF46966">
    <property type="entry name" value="Spectrin repeat"/>
    <property type="match status" value="2"/>
</dbReference>
<dbReference type="PANTHER" id="PTHR11915">
    <property type="entry name" value="SPECTRIN/FILAMIN RELATED CYTOSKELETAL PROTEIN"/>
    <property type="match status" value="1"/>
</dbReference>
<evidence type="ECO:0000256" key="4">
    <source>
        <dbReference type="SAM" id="MobiDB-lite"/>
    </source>
</evidence>
<evidence type="ECO:0000256" key="2">
    <source>
        <dbReference type="ARBA" id="ARBA00023203"/>
    </source>
</evidence>
<dbReference type="InterPro" id="IPR018159">
    <property type="entry name" value="Spectrin/alpha-actinin"/>
</dbReference>
<feature type="non-terminal residue" evidence="5">
    <location>
        <position position="376"/>
    </location>
</feature>
<proteinExistence type="predicted"/>